<feature type="region of interest" description="Disordered" evidence="1">
    <location>
        <begin position="116"/>
        <end position="135"/>
    </location>
</feature>
<feature type="region of interest" description="Disordered" evidence="1">
    <location>
        <begin position="69"/>
        <end position="105"/>
    </location>
</feature>
<comment type="caution">
    <text evidence="2">The sequence shown here is derived from an EMBL/GenBank/DDBJ whole genome shotgun (WGS) entry which is preliminary data.</text>
</comment>
<accession>A0A8H4ALX2</accession>
<protein>
    <submittedName>
        <fullName evidence="2">Uncharacterized protein</fullName>
    </submittedName>
</protein>
<proteinExistence type="predicted"/>
<dbReference type="OrthoDB" id="2474986at2759"/>
<name>A0A8H4ALX2_GIGMA</name>
<evidence type="ECO:0000256" key="1">
    <source>
        <dbReference type="SAM" id="MobiDB-lite"/>
    </source>
</evidence>
<feature type="compositionally biased region" description="Polar residues" evidence="1">
    <location>
        <begin position="69"/>
        <end position="102"/>
    </location>
</feature>
<evidence type="ECO:0000313" key="3">
    <source>
        <dbReference type="Proteomes" id="UP000439903"/>
    </source>
</evidence>
<organism evidence="2 3">
    <name type="scientific">Gigaspora margarita</name>
    <dbReference type="NCBI Taxonomy" id="4874"/>
    <lineage>
        <taxon>Eukaryota</taxon>
        <taxon>Fungi</taxon>
        <taxon>Fungi incertae sedis</taxon>
        <taxon>Mucoromycota</taxon>
        <taxon>Glomeromycotina</taxon>
        <taxon>Glomeromycetes</taxon>
        <taxon>Diversisporales</taxon>
        <taxon>Gigasporaceae</taxon>
        <taxon>Gigaspora</taxon>
    </lineage>
</organism>
<dbReference type="Proteomes" id="UP000439903">
    <property type="component" value="Unassembled WGS sequence"/>
</dbReference>
<dbReference type="AlphaFoldDB" id="A0A8H4ALX2"/>
<gene>
    <name evidence="2" type="ORF">F8M41_018167</name>
</gene>
<dbReference type="EMBL" id="WTPW01000433">
    <property type="protein sequence ID" value="KAF0511803.1"/>
    <property type="molecule type" value="Genomic_DNA"/>
</dbReference>
<keyword evidence="3" id="KW-1185">Reference proteome</keyword>
<reference evidence="2 3" key="1">
    <citation type="journal article" date="2019" name="Environ. Microbiol.">
        <title>At the nexus of three kingdoms: the genome of the mycorrhizal fungus Gigaspora margarita provides insights into plant, endobacterial and fungal interactions.</title>
        <authorList>
            <person name="Venice F."/>
            <person name="Ghignone S."/>
            <person name="Salvioli di Fossalunga A."/>
            <person name="Amselem J."/>
            <person name="Novero M."/>
            <person name="Xianan X."/>
            <person name="Sedzielewska Toro K."/>
            <person name="Morin E."/>
            <person name="Lipzen A."/>
            <person name="Grigoriev I.V."/>
            <person name="Henrissat B."/>
            <person name="Martin F.M."/>
            <person name="Bonfante P."/>
        </authorList>
    </citation>
    <scope>NUCLEOTIDE SEQUENCE [LARGE SCALE GENOMIC DNA]</scope>
    <source>
        <strain evidence="2 3">BEG34</strain>
    </source>
</reference>
<evidence type="ECO:0000313" key="2">
    <source>
        <dbReference type="EMBL" id="KAF0511803.1"/>
    </source>
</evidence>
<sequence>MNPYLHEMNTVNFTNKISESMLDMEEYIFFDGDTECSTRINVNDTSSTLYGQNDEIQKFNEKRDKMKTSCISKPGVSNMNEPEASTLNEPVSTINEPNYSNSQDEDELIYRLNGDLEERDNGVSDSSMVDETDLL</sequence>